<keyword evidence="7" id="KW-0460">Magnesium</keyword>
<dbReference type="InterPro" id="IPR018149">
    <property type="entry name" value="Lys-tRNA-synth_II_C"/>
</dbReference>
<dbReference type="HAMAP" id="MF_00252">
    <property type="entry name" value="Lys_tRNA_synth_class2"/>
    <property type="match status" value="1"/>
</dbReference>
<keyword evidence="1 7" id="KW-0436">Ligase</keyword>
<comment type="catalytic activity">
    <reaction evidence="6 7">
        <text>tRNA(Lys) + L-lysine + ATP = L-lysyl-tRNA(Lys) + AMP + diphosphate</text>
        <dbReference type="Rhea" id="RHEA:20792"/>
        <dbReference type="Rhea" id="RHEA-COMP:9696"/>
        <dbReference type="Rhea" id="RHEA-COMP:9697"/>
        <dbReference type="ChEBI" id="CHEBI:30616"/>
        <dbReference type="ChEBI" id="CHEBI:32551"/>
        <dbReference type="ChEBI" id="CHEBI:33019"/>
        <dbReference type="ChEBI" id="CHEBI:78442"/>
        <dbReference type="ChEBI" id="CHEBI:78529"/>
        <dbReference type="ChEBI" id="CHEBI:456215"/>
        <dbReference type="EC" id="6.1.1.6"/>
    </reaction>
</comment>
<dbReference type="EC" id="6.1.1.6" evidence="7"/>
<evidence type="ECO:0000256" key="6">
    <source>
        <dbReference type="ARBA" id="ARBA00048573"/>
    </source>
</evidence>
<dbReference type="GO" id="GO:0005524">
    <property type="term" value="F:ATP binding"/>
    <property type="evidence" value="ECO:0007669"/>
    <property type="project" value="UniProtKB-UniRule"/>
</dbReference>
<reference evidence="10" key="1">
    <citation type="submission" date="2020-08" db="EMBL/GenBank/DDBJ databases">
        <title>Sequencing the genomes of 1000 actinobacteria strains.</title>
        <authorList>
            <person name="Klenk H.-P."/>
        </authorList>
    </citation>
    <scope>NUCLEOTIDE SEQUENCE</scope>
    <source>
        <strain evidence="10">DSM 10695</strain>
    </source>
</reference>
<evidence type="ECO:0000313" key="10">
    <source>
        <dbReference type="EMBL" id="MBB6335499.1"/>
    </source>
</evidence>
<comment type="subcellular location">
    <subcellularLocation>
        <location evidence="7">Cytoplasm</location>
    </subcellularLocation>
</comment>
<dbReference type="GO" id="GO:0004824">
    <property type="term" value="F:lysine-tRNA ligase activity"/>
    <property type="evidence" value="ECO:0007669"/>
    <property type="project" value="UniProtKB-UniRule"/>
</dbReference>
<comment type="cofactor">
    <cofactor evidence="7">
        <name>Mg(2+)</name>
        <dbReference type="ChEBI" id="CHEBI:18420"/>
    </cofactor>
    <text evidence="7">Binds 3 Mg(2+) ions per subunit.</text>
</comment>
<evidence type="ECO:0000313" key="11">
    <source>
        <dbReference type="Proteomes" id="UP000617426"/>
    </source>
</evidence>
<dbReference type="GO" id="GO:0000287">
    <property type="term" value="F:magnesium ion binding"/>
    <property type="evidence" value="ECO:0007669"/>
    <property type="project" value="UniProtKB-UniRule"/>
</dbReference>
<dbReference type="InterPro" id="IPR044136">
    <property type="entry name" value="Lys-tRNA-ligase_II_N"/>
</dbReference>
<feature type="domain" description="Aminoacyl-transfer RNA synthetases class-II family profile" evidence="9">
    <location>
        <begin position="212"/>
        <end position="525"/>
    </location>
</feature>
<dbReference type="InterPro" id="IPR006195">
    <property type="entry name" value="aa-tRNA-synth_II"/>
</dbReference>
<evidence type="ECO:0000259" key="9">
    <source>
        <dbReference type="PROSITE" id="PS50862"/>
    </source>
</evidence>
<dbReference type="PANTHER" id="PTHR42918">
    <property type="entry name" value="LYSYL-TRNA SYNTHETASE"/>
    <property type="match status" value="1"/>
</dbReference>
<comment type="subunit">
    <text evidence="7">Homodimer.</text>
</comment>
<dbReference type="InterPro" id="IPR002313">
    <property type="entry name" value="Lys-tRNA-ligase_II"/>
</dbReference>
<dbReference type="SUPFAM" id="SSF50249">
    <property type="entry name" value="Nucleic acid-binding proteins"/>
    <property type="match status" value="1"/>
</dbReference>
<evidence type="ECO:0000256" key="4">
    <source>
        <dbReference type="ARBA" id="ARBA00022840"/>
    </source>
</evidence>
<dbReference type="EMBL" id="JACHMK010000001">
    <property type="protein sequence ID" value="MBB6335499.1"/>
    <property type="molecule type" value="Genomic_DNA"/>
</dbReference>
<keyword evidence="7" id="KW-0963">Cytoplasm</keyword>
<gene>
    <name evidence="7" type="primary">lysS</name>
    <name evidence="10" type="ORF">HD592_002064</name>
</gene>
<feature type="binding site" evidence="7">
    <location>
        <position position="449"/>
    </location>
    <ligand>
        <name>Mg(2+)</name>
        <dbReference type="ChEBI" id="CHEBI:18420"/>
        <label>1</label>
    </ligand>
</feature>
<dbReference type="AlphaFoldDB" id="A0A923E3Z2"/>
<feature type="compositionally biased region" description="Polar residues" evidence="8">
    <location>
        <begin position="1"/>
        <end position="11"/>
    </location>
</feature>
<evidence type="ECO:0000256" key="1">
    <source>
        <dbReference type="ARBA" id="ARBA00022598"/>
    </source>
</evidence>
<evidence type="ECO:0000256" key="2">
    <source>
        <dbReference type="ARBA" id="ARBA00022723"/>
    </source>
</evidence>
<dbReference type="GO" id="GO:0005829">
    <property type="term" value="C:cytosol"/>
    <property type="evidence" value="ECO:0007669"/>
    <property type="project" value="TreeGrafter"/>
</dbReference>
<keyword evidence="7" id="KW-0648">Protein biosynthesis</keyword>
<comment type="similarity">
    <text evidence="7">Belongs to the class-II aminoacyl-tRNA synthetase family.</text>
</comment>
<organism evidence="10 11">
    <name type="scientific">Schaalia hyovaginalis</name>
    <dbReference type="NCBI Taxonomy" id="29316"/>
    <lineage>
        <taxon>Bacteria</taxon>
        <taxon>Bacillati</taxon>
        <taxon>Actinomycetota</taxon>
        <taxon>Actinomycetes</taxon>
        <taxon>Actinomycetales</taxon>
        <taxon>Actinomycetaceae</taxon>
        <taxon>Schaalia</taxon>
    </lineage>
</organism>
<dbReference type="Proteomes" id="UP000617426">
    <property type="component" value="Unassembled WGS sequence"/>
</dbReference>
<keyword evidence="11" id="KW-1185">Reference proteome</keyword>
<keyword evidence="5 7" id="KW-0030">Aminoacyl-tRNA synthetase</keyword>
<sequence length="530" mass="58484">MTNENTITATPEENDAPEQVRVRKDKRERLLDDGGEAYPVVLAITSSIAEVREKYAHLETGEETSDEVGIAGRVMLARNGGKLCFATLQDGAGNRIQVMLSAAEVGAESLAQYKADVDLGDHLFVHGRVISSRRGELSIMACPGVATAGLFTPGIAEGEAVPAWRIAAKSLRPLPKTYTAEDGTEMSLSEDMRVRRRYLDMIVRPAARDMVRMRANVVKSLRSYFDEAGFIEIETPMLQNLHGGAAARPFSTHMNAYDTELYLRIAPELFLKRAVVGGVDRVFEINRNFRNEGADSSHSPEFTMLEAYEAYGSYDTMARRTREFIQKAARDALGTEVVTLADGSVYDLSGSWKEISMFEATAEALGREFTVDTPLDELVKIAEELGEDVADHWGPGKVAEVIFEAAVGDKLWEPTFVRDYPEDSSPLTRGHRTKKGLVEKWDLYVRGFELATAYSELVDPVIQRERFEAQALAAANGDPEAMVLDEDFLMAMEYGMPPAGGMGMGLDRLLMALTGQGIRETITFPLVKKL</sequence>
<proteinExistence type="inferred from homology"/>
<evidence type="ECO:0000256" key="5">
    <source>
        <dbReference type="ARBA" id="ARBA00023146"/>
    </source>
</evidence>
<dbReference type="InterPro" id="IPR004364">
    <property type="entry name" value="Aa-tRNA-synt_II"/>
</dbReference>
<keyword evidence="2 7" id="KW-0479">Metal-binding</keyword>
<feature type="region of interest" description="Disordered" evidence="8">
    <location>
        <begin position="1"/>
        <end position="20"/>
    </location>
</feature>
<dbReference type="PROSITE" id="PS50862">
    <property type="entry name" value="AA_TRNA_LIGASE_II"/>
    <property type="match status" value="1"/>
</dbReference>
<dbReference type="Gene3D" id="3.30.930.10">
    <property type="entry name" value="Bira Bifunctional Protein, Domain 2"/>
    <property type="match status" value="1"/>
</dbReference>
<dbReference type="CDD" id="cd04322">
    <property type="entry name" value="LysRS_N"/>
    <property type="match status" value="1"/>
</dbReference>
<protein>
    <recommendedName>
        <fullName evidence="7">Lysine--tRNA ligase</fullName>
        <ecNumber evidence="7">6.1.1.6</ecNumber>
    </recommendedName>
    <alternativeName>
        <fullName evidence="7">Lysyl-tRNA synthetase</fullName>
        <shortName evidence="7">LysRS</shortName>
    </alternativeName>
</protein>
<dbReference type="InterPro" id="IPR045864">
    <property type="entry name" value="aa-tRNA-synth_II/BPL/LPL"/>
</dbReference>
<dbReference type="InterPro" id="IPR012340">
    <property type="entry name" value="NA-bd_OB-fold"/>
</dbReference>
<dbReference type="Pfam" id="PF00152">
    <property type="entry name" value="tRNA-synt_2"/>
    <property type="match status" value="1"/>
</dbReference>
<dbReference type="NCBIfam" id="NF001756">
    <property type="entry name" value="PRK00484.1"/>
    <property type="match status" value="1"/>
</dbReference>
<keyword evidence="4 7" id="KW-0067">ATP-binding</keyword>
<keyword evidence="3 7" id="KW-0547">Nucleotide-binding</keyword>
<dbReference type="SUPFAM" id="SSF55681">
    <property type="entry name" value="Class II aaRS and biotin synthetases"/>
    <property type="match status" value="1"/>
</dbReference>
<dbReference type="GO" id="GO:0000049">
    <property type="term" value="F:tRNA binding"/>
    <property type="evidence" value="ECO:0007669"/>
    <property type="project" value="TreeGrafter"/>
</dbReference>
<evidence type="ECO:0000256" key="8">
    <source>
        <dbReference type="SAM" id="MobiDB-lite"/>
    </source>
</evidence>
<dbReference type="PANTHER" id="PTHR42918:SF15">
    <property type="entry name" value="LYSINE--TRNA LIGASE, CHLOROPLASTIC_MITOCHONDRIAL"/>
    <property type="match status" value="1"/>
</dbReference>
<dbReference type="GO" id="GO:0006430">
    <property type="term" value="P:lysyl-tRNA aminoacylation"/>
    <property type="evidence" value="ECO:0007669"/>
    <property type="project" value="UniProtKB-UniRule"/>
</dbReference>
<feature type="binding site" evidence="7">
    <location>
        <position position="442"/>
    </location>
    <ligand>
        <name>Mg(2+)</name>
        <dbReference type="ChEBI" id="CHEBI:18420"/>
        <label>1</label>
    </ligand>
</feature>
<accession>A0A923E3Z2</accession>
<dbReference type="Pfam" id="PF01336">
    <property type="entry name" value="tRNA_anti-codon"/>
    <property type="match status" value="1"/>
</dbReference>
<dbReference type="RefSeq" id="WP_184453899.1">
    <property type="nucleotide sequence ID" value="NZ_JACHMK010000001.1"/>
</dbReference>
<dbReference type="PRINTS" id="PR00982">
    <property type="entry name" value="TRNASYNTHLYS"/>
</dbReference>
<name>A0A923E3Z2_9ACTO</name>
<comment type="caution">
    <text evidence="10">The sequence shown here is derived from an EMBL/GenBank/DDBJ whole genome shotgun (WGS) entry which is preliminary data.</text>
</comment>
<evidence type="ECO:0000256" key="7">
    <source>
        <dbReference type="HAMAP-Rule" id="MF_00252"/>
    </source>
</evidence>
<feature type="binding site" evidence="7">
    <location>
        <position position="449"/>
    </location>
    <ligand>
        <name>Mg(2+)</name>
        <dbReference type="ChEBI" id="CHEBI:18420"/>
        <label>2</label>
    </ligand>
</feature>
<dbReference type="Gene3D" id="2.40.50.140">
    <property type="entry name" value="Nucleic acid-binding proteins"/>
    <property type="match status" value="1"/>
</dbReference>
<dbReference type="InterPro" id="IPR004365">
    <property type="entry name" value="NA-bd_OB_tRNA"/>
</dbReference>
<evidence type="ECO:0000256" key="3">
    <source>
        <dbReference type="ARBA" id="ARBA00022741"/>
    </source>
</evidence>